<dbReference type="InterPro" id="IPR035974">
    <property type="entry name" value="Rap/Ran-GAP_sf"/>
</dbReference>
<dbReference type="GO" id="GO:0032007">
    <property type="term" value="P:negative regulation of TOR signaling"/>
    <property type="evidence" value="ECO:0007669"/>
    <property type="project" value="InterPro"/>
</dbReference>
<dbReference type="KEGG" id="aqu:100640651"/>
<evidence type="ECO:0000256" key="1">
    <source>
        <dbReference type="ARBA" id="ARBA00022468"/>
    </source>
</evidence>
<feature type="compositionally biased region" description="Low complexity" evidence="2">
    <location>
        <begin position="1464"/>
        <end position="1478"/>
    </location>
</feature>
<keyword evidence="5" id="KW-1185">Reference proteome</keyword>
<dbReference type="GeneID" id="100640651"/>
<dbReference type="InterPro" id="IPR024584">
    <property type="entry name" value="Tuberin_N"/>
</dbReference>
<dbReference type="GO" id="GO:0051898">
    <property type="term" value="P:negative regulation of phosphatidylinositol 3-kinase/protein kinase B signal transduction"/>
    <property type="evidence" value="ECO:0007669"/>
    <property type="project" value="TreeGrafter"/>
</dbReference>
<protein>
    <recommendedName>
        <fullName evidence="3">Rap-GAP domain-containing protein</fullName>
    </recommendedName>
</protein>
<feature type="region of interest" description="Disordered" evidence="2">
    <location>
        <begin position="1461"/>
        <end position="1510"/>
    </location>
</feature>
<dbReference type="PRINTS" id="PR01431">
    <property type="entry name" value="TUBERIN"/>
</dbReference>
<dbReference type="GO" id="GO:0033596">
    <property type="term" value="C:TSC1-TSC2 complex"/>
    <property type="evidence" value="ECO:0007669"/>
    <property type="project" value="InterPro"/>
</dbReference>
<dbReference type="SUPFAM" id="SSF111347">
    <property type="entry name" value="Rap/Ran-GAP"/>
    <property type="match status" value="1"/>
</dbReference>
<dbReference type="Pfam" id="PF02145">
    <property type="entry name" value="Rap_GAP"/>
    <property type="match status" value="1"/>
</dbReference>
<keyword evidence="1" id="KW-0343">GTPase activation</keyword>
<dbReference type="GO" id="GO:0030178">
    <property type="term" value="P:negative regulation of Wnt signaling pathway"/>
    <property type="evidence" value="ECO:0007669"/>
    <property type="project" value="TreeGrafter"/>
</dbReference>
<dbReference type="Pfam" id="PF11864">
    <property type="entry name" value="DUF3384"/>
    <property type="match status" value="1"/>
</dbReference>
<dbReference type="InterPro" id="IPR003913">
    <property type="entry name" value="Tuberin"/>
</dbReference>
<dbReference type="PANTHER" id="PTHR10063:SF0">
    <property type="entry name" value="TUBERIN"/>
    <property type="match status" value="1"/>
</dbReference>
<organism evidence="4 5">
    <name type="scientific">Amphimedon queenslandica</name>
    <name type="common">Sponge</name>
    <dbReference type="NCBI Taxonomy" id="400682"/>
    <lineage>
        <taxon>Eukaryota</taxon>
        <taxon>Metazoa</taxon>
        <taxon>Porifera</taxon>
        <taxon>Demospongiae</taxon>
        <taxon>Heteroscleromorpha</taxon>
        <taxon>Haplosclerida</taxon>
        <taxon>Niphatidae</taxon>
        <taxon>Amphimedon</taxon>
    </lineage>
</organism>
<feature type="compositionally biased region" description="Polar residues" evidence="2">
    <location>
        <begin position="1317"/>
        <end position="1348"/>
    </location>
</feature>
<dbReference type="InterPro" id="IPR016024">
    <property type="entry name" value="ARM-type_fold"/>
</dbReference>
<feature type="compositionally biased region" description="Polar residues" evidence="2">
    <location>
        <begin position="1289"/>
        <end position="1307"/>
    </location>
</feature>
<dbReference type="PANTHER" id="PTHR10063">
    <property type="entry name" value="TUBERIN"/>
    <property type="match status" value="1"/>
</dbReference>
<evidence type="ECO:0000259" key="3">
    <source>
        <dbReference type="PROSITE" id="PS50085"/>
    </source>
</evidence>
<dbReference type="InterPro" id="IPR000331">
    <property type="entry name" value="Rap/Ran_GAP_dom"/>
</dbReference>
<dbReference type="Proteomes" id="UP000007879">
    <property type="component" value="Unassembled WGS sequence"/>
</dbReference>
<sequence>MQEGQGQGSSLRQRIGSLLQNLGGRGTSSRIEETSKPEQVSFLTEDILRELGPETPLLIRIRAIKDFSEIVATKRLEHYGVQAAWLLVKDLLEAENQLEVRHTVLGFLQCLVAGQCEELGILRAHFFRVIQLHNVEEDFELCFDVIRTLTDSGKNIEYIEQEIGLFMSASLSTAVRHNRSIECLTFLVNLIKCNSTYVEEEDLVKMINECCQLITSSKSLPVNELSLEVINSVICYSSLPSSSLKDVVITLCNTLNVTSLRKQSLEIILRLLGTHLGHAAIFCLCSILQDRTNWSYPLILRGAVFYISMSLWGSRKVETLKVSFGSVLPSMKEASRCPHTIVIYEIALSLLRLVRTYSSLFHSTEWDCVYYMLDHIQAHLVQLDHTRADGENNVLVQVVYDIFSFVSNSHSDHPHNPAMDSDKFYAVVNKAVPLHQLSLVIKLLSHQVNSLDVGGADWIDSLNTIMNRFYTTETVTAIRLEALEELQVITSSYLLCYEAELLEGVVLPLLLPVADSNDEDVCCRAVQLLVSILSDSTPQWAPPIIGIINTVFQKGLQLVAKRGEEHMLPGSKAAVFGLTPLFKTKLNCTSDVAAQIFHLLVNYLQQQIEEECFVPATCVMRIKIFNCLLSLRASEEGWIGYLNDEGQDMVYSPFYACEKSRSAVTREDGEQEFSSSTGNEVLLNCGKIFSAILSCLAKEREWAVLVEVLVGLNNVLQDRKLTVSSLPNLSVLCRHVCHIADNHLKWVQERLKNVPTRHPAEEELIGYLYPVLSSLCTYGSHLDRMAQNSLICCLEKGVVSSSSLLCIRALTIATLEMQPTMTRLLPKVLHRIGQVSATPTMAIPVLELLMSIIGFPVLFGGFVEKQYLGVFGIAIPYTDPSKYNGYVTALAHHVVSMWFIRCRIQYRPAVAKFINKSLSYLLSVSKDPLLFNYPNTSPPANIGTDSTSRKRSLSFTLITSHNLSSSSVGGGGQRGGEVGVVNSQLIDMVDVCVDMMSRYSYSNISTQPFRSPAADFLVGLGPSKTWLLGNALVTITASGSGGGAPGVCQRCQTIRRSLKPDPDILLASNESYDPAPSLSHDPSLEEAAPPTTLCSCWCRGWAEIKIRRPTGNVSWLMRIQNKMDILATPQPSATEYDWSLLGLNKDVILEEEEEEGEESEWGILTIDNEEEEEGEEVIIQEPFHSTINQPHDESSDQSHDQCGDQSHDQSGDQRGDQSHDQSGDQSHDQSGDHRGDQSHDQSDDQGGDQSHDQSGDHQLVDDGGSGNESHDQSIITISNVDDDDDANTRSRNCQAHGTNTDTNAESQDQSHDVKTESGITLRQPSSYSWSESGATETPLVSGSRSYSLSVPMESLPPLFSYDEGHLLGLSPSLVSNPLSDPEQLELIAASSLSQPSHEDVYTCSSGSSTSNSSSIESNSREERGGEEEDPEAPLLMSSNIKEETHHNEDVFKNADIQTEEAVLSTHSSPSKGLPSSSPKDNDHTPLSSVPRTHRRVMFSQTPPTSGRTREDMSADVFNNPSFIFLQLYHSSSLGLSQPAPPKDTPLLLPATESIERALKVLDHIPPYNTHKIGVVYVGKEQTTEQEILCNTSGSLRYLMFLRGLGRMINLKECPPSLIYLGGLDTSGIDGEYACFWEDDITQVIFHVATLLPTLPSNASCSNKKLHIGNDFVTIIYNESKNSLEFGLIKGQFNYAEVIIQPLPCSMNKVYLLVKNGLESFVDCSPSLVSDKWLPVLVRQKALLANLASLVLLSESTTDHYPSNWLGRLHQIKHIRERTEAAATATLQNNATASAPGSKGSSPTVSGYNNIPDFTLYCS</sequence>
<dbReference type="FunFam" id="3.40.50.11210:FF:000001">
    <property type="entry name" value="Ral GTPase-activating protein subunit alpha-1 isoform 1"/>
    <property type="match status" value="1"/>
</dbReference>
<dbReference type="GO" id="GO:0005634">
    <property type="term" value="C:nucleus"/>
    <property type="evidence" value="ECO:0007669"/>
    <property type="project" value="InterPro"/>
</dbReference>
<dbReference type="EnsemblMetazoa" id="XM_019997813.1">
    <property type="protein sequence ID" value="XP_019853372.1"/>
    <property type="gene ID" value="LOC100640651"/>
</dbReference>
<dbReference type="SUPFAM" id="SSF48371">
    <property type="entry name" value="ARM repeat"/>
    <property type="match status" value="1"/>
</dbReference>
<feature type="compositionally biased region" description="Basic and acidic residues" evidence="2">
    <location>
        <begin position="1249"/>
        <end position="1260"/>
    </location>
</feature>
<name>A0AAN0J9E6_AMPQE</name>
<dbReference type="RefSeq" id="XP_019853372.1">
    <property type="nucleotide sequence ID" value="XM_019997813.1"/>
</dbReference>
<reference evidence="5" key="1">
    <citation type="journal article" date="2010" name="Nature">
        <title>The Amphimedon queenslandica genome and the evolution of animal complexity.</title>
        <authorList>
            <person name="Srivastava M."/>
            <person name="Simakov O."/>
            <person name="Chapman J."/>
            <person name="Fahey B."/>
            <person name="Gauthier M.E."/>
            <person name="Mitros T."/>
            <person name="Richards G.S."/>
            <person name="Conaco C."/>
            <person name="Dacre M."/>
            <person name="Hellsten U."/>
            <person name="Larroux C."/>
            <person name="Putnam N.H."/>
            <person name="Stanke M."/>
            <person name="Adamska M."/>
            <person name="Darling A."/>
            <person name="Degnan S.M."/>
            <person name="Oakley T.H."/>
            <person name="Plachetzki D.C."/>
            <person name="Zhai Y."/>
            <person name="Adamski M."/>
            <person name="Calcino A."/>
            <person name="Cummins S.F."/>
            <person name="Goodstein D.M."/>
            <person name="Harris C."/>
            <person name="Jackson D.J."/>
            <person name="Leys S.P."/>
            <person name="Shu S."/>
            <person name="Woodcroft B.J."/>
            <person name="Vervoort M."/>
            <person name="Kosik K.S."/>
            <person name="Manning G."/>
            <person name="Degnan B.M."/>
            <person name="Rokhsar D.S."/>
        </authorList>
    </citation>
    <scope>NUCLEOTIDE SEQUENCE [LARGE SCALE GENOMIC DNA]</scope>
</reference>
<dbReference type="GO" id="GO:0051726">
    <property type="term" value="P:regulation of cell cycle"/>
    <property type="evidence" value="ECO:0007669"/>
    <property type="project" value="TreeGrafter"/>
</dbReference>
<accession>A0AAN0J9E6</accession>
<dbReference type="InterPro" id="IPR027107">
    <property type="entry name" value="Tuberin/Ral-act_asu"/>
</dbReference>
<evidence type="ECO:0000313" key="5">
    <source>
        <dbReference type="Proteomes" id="UP000007879"/>
    </source>
</evidence>
<feature type="domain" description="Rap-GAP" evidence="3">
    <location>
        <begin position="1558"/>
        <end position="1786"/>
    </location>
</feature>
<dbReference type="Pfam" id="PF03542">
    <property type="entry name" value="Tuberin"/>
    <property type="match status" value="1"/>
</dbReference>
<proteinExistence type="predicted"/>
<feature type="region of interest" description="Disordered" evidence="2">
    <location>
        <begin position="1186"/>
        <end position="1352"/>
    </location>
</feature>
<dbReference type="GO" id="GO:0005096">
    <property type="term" value="F:GTPase activator activity"/>
    <property type="evidence" value="ECO:0007669"/>
    <property type="project" value="UniProtKB-KW"/>
</dbReference>
<dbReference type="InterPro" id="IPR018515">
    <property type="entry name" value="Tuberin-type_domain"/>
</dbReference>
<feature type="compositionally biased region" description="Low complexity" evidence="2">
    <location>
        <begin position="1404"/>
        <end position="1417"/>
    </location>
</feature>
<dbReference type="Gene3D" id="3.40.50.11210">
    <property type="entry name" value="Rap/Ran-GAP"/>
    <property type="match status" value="1"/>
</dbReference>
<feature type="region of interest" description="Disordered" evidence="2">
    <location>
        <begin position="1389"/>
        <end position="1433"/>
    </location>
</feature>
<reference evidence="4" key="2">
    <citation type="submission" date="2024-06" db="UniProtKB">
        <authorList>
            <consortium name="EnsemblMetazoa"/>
        </authorList>
    </citation>
    <scope>IDENTIFICATION</scope>
</reference>
<evidence type="ECO:0000256" key="2">
    <source>
        <dbReference type="SAM" id="MobiDB-lite"/>
    </source>
</evidence>
<feature type="compositionally biased region" description="Basic and acidic residues" evidence="2">
    <location>
        <begin position="1190"/>
        <end position="1242"/>
    </location>
</feature>
<dbReference type="GO" id="GO:0051056">
    <property type="term" value="P:regulation of small GTPase mediated signal transduction"/>
    <property type="evidence" value="ECO:0007669"/>
    <property type="project" value="InterPro"/>
</dbReference>
<evidence type="ECO:0000313" key="4">
    <source>
        <dbReference type="EnsemblMetazoa" id="XP_019853372.1"/>
    </source>
</evidence>
<dbReference type="PROSITE" id="PS50085">
    <property type="entry name" value="RAPGAP"/>
    <property type="match status" value="1"/>
</dbReference>